<dbReference type="PANTHER" id="PTHR28055:SF1">
    <property type="entry name" value="ALTERED INHERITANCE OF MITOCHONDRIA PROTEIN 41, MITOCHONDRIAL"/>
    <property type="match status" value="1"/>
</dbReference>
<keyword evidence="3" id="KW-1185">Reference proteome</keyword>
<comment type="subcellular location">
    <subcellularLocation>
        <location evidence="1">Mitochondrion</location>
    </subcellularLocation>
</comment>
<evidence type="ECO:0000313" key="2">
    <source>
        <dbReference type="EMBL" id="KAK4211704.1"/>
    </source>
</evidence>
<dbReference type="InterPro" id="IPR042184">
    <property type="entry name" value="YqeY/Aim41_N"/>
</dbReference>
<dbReference type="EMBL" id="MU858143">
    <property type="protein sequence ID" value="KAK4211704.1"/>
    <property type="molecule type" value="Genomic_DNA"/>
</dbReference>
<dbReference type="SUPFAM" id="SSF89095">
    <property type="entry name" value="GatB/YqeY motif"/>
    <property type="match status" value="1"/>
</dbReference>
<dbReference type="GO" id="GO:0005739">
    <property type="term" value="C:mitochondrion"/>
    <property type="evidence" value="ECO:0007669"/>
    <property type="project" value="UniProtKB-SubCell"/>
</dbReference>
<sequence>MAIRLSNPAAFQRILSGPSRLVIKQNQASPIISNITIMTQRSYYSTEKSEPSPPPLLTKMKGDLKTAMRAKDTTRLSVLRSVLAAALNASKTASPIRTDAQLVALLRKQAQASQDAIDGFKAAGRDDLVEKESAQVKVLLDYAAESGVQVLSEQDLEILAGQAREQVAAAGDTPSMGNLMKMLVGPGGLLEGKDFDKTAVAKIVKKIAA</sequence>
<dbReference type="GO" id="GO:0016884">
    <property type="term" value="F:carbon-nitrogen ligase activity, with glutamine as amido-N-donor"/>
    <property type="evidence" value="ECO:0007669"/>
    <property type="project" value="UniProtKB-UniRule"/>
</dbReference>
<comment type="caution">
    <text evidence="2">The sequence shown here is derived from an EMBL/GenBank/DDBJ whole genome shotgun (WGS) entry which is preliminary data.</text>
</comment>
<gene>
    <name evidence="1" type="primary">AIM41</name>
    <name evidence="2" type="ORF">QBC37DRAFT_426463</name>
</gene>
<dbReference type="Gene3D" id="1.10.1510.10">
    <property type="entry name" value="Uncharacterised protein YqeY/AIM41 PF09424, N-terminal domain"/>
    <property type="match status" value="1"/>
</dbReference>
<keyword evidence="1" id="KW-0496">Mitochondrion</keyword>
<reference evidence="2" key="2">
    <citation type="submission" date="2023-05" db="EMBL/GenBank/DDBJ databases">
        <authorList>
            <consortium name="Lawrence Berkeley National Laboratory"/>
            <person name="Steindorff A."/>
            <person name="Hensen N."/>
            <person name="Bonometti L."/>
            <person name="Westerberg I."/>
            <person name="Brannstrom I.O."/>
            <person name="Guillou S."/>
            <person name="Cros-Aarteil S."/>
            <person name="Calhoun S."/>
            <person name="Haridas S."/>
            <person name="Kuo A."/>
            <person name="Mondo S."/>
            <person name="Pangilinan J."/>
            <person name="Riley R."/>
            <person name="Labutti K."/>
            <person name="Andreopoulos B."/>
            <person name="Lipzen A."/>
            <person name="Chen C."/>
            <person name="Yanf M."/>
            <person name="Daum C."/>
            <person name="Ng V."/>
            <person name="Clum A."/>
            <person name="Ohm R."/>
            <person name="Martin F."/>
            <person name="Silar P."/>
            <person name="Natvig D."/>
            <person name="Lalanne C."/>
            <person name="Gautier V."/>
            <person name="Ament-Velasquez S.L."/>
            <person name="Kruys A."/>
            <person name="Hutchinson M.I."/>
            <person name="Powell A.J."/>
            <person name="Barry K."/>
            <person name="Miller A.N."/>
            <person name="Grigoriev I.V."/>
            <person name="Debuchy R."/>
            <person name="Gladieux P."/>
            <person name="Thoren M.H."/>
            <person name="Johannesson H."/>
        </authorList>
    </citation>
    <scope>NUCLEOTIDE SEQUENCE</scope>
    <source>
        <strain evidence="2">PSN293</strain>
    </source>
</reference>
<evidence type="ECO:0000256" key="1">
    <source>
        <dbReference type="RuleBase" id="RU365099"/>
    </source>
</evidence>
<evidence type="ECO:0000313" key="3">
    <source>
        <dbReference type="Proteomes" id="UP001301769"/>
    </source>
</evidence>
<protein>
    <recommendedName>
        <fullName evidence="1">Altered inheritance of mitochondria protein 41</fullName>
    </recommendedName>
</protein>
<name>A0AAN7B652_9PEZI</name>
<dbReference type="Proteomes" id="UP001301769">
    <property type="component" value="Unassembled WGS sequence"/>
</dbReference>
<comment type="similarity">
    <text evidence="1">Belongs to the AIM41 family.</text>
</comment>
<proteinExistence type="inferred from homology"/>
<dbReference type="AlphaFoldDB" id="A0AAN7B652"/>
<dbReference type="PANTHER" id="PTHR28055">
    <property type="entry name" value="ALTERED INHERITANCE OF MITOCHONDRIA PROTEIN 41, MITOCHONDRIAL"/>
    <property type="match status" value="1"/>
</dbReference>
<dbReference type="InterPro" id="IPR019004">
    <property type="entry name" value="YqeY/Aim41"/>
</dbReference>
<reference evidence="2" key="1">
    <citation type="journal article" date="2023" name="Mol. Phylogenet. Evol.">
        <title>Genome-scale phylogeny and comparative genomics of the fungal order Sordariales.</title>
        <authorList>
            <person name="Hensen N."/>
            <person name="Bonometti L."/>
            <person name="Westerberg I."/>
            <person name="Brannstrom I.O."/>
            <person name="Guillou S."/>
            <person name="Cros-Aarteil S."/>
            <person name="Calhoun S."/>
            <person name="Haridas S."/>
            <person name="Kuo A."/>
            <person name="Mondo S."/>
            <person name="Pangilinan J."/>
            <person name="Riley R."/>
            <person name="LaButti K."/>
            <person name="Andreopoulos B."/>
            <person name="Lipzen A."/>
            <person name="Chen C."/>
            <person name="Yan M."/>
            <person name="Daum C."/>
            <person name="Ng V."/>
            <person name="Clum A."/>
            <person name="Steindorff A."/>
            <person name="Ohm R.A."/>
            <person name="Martin F."/>
            <person name="Silar P."/>
            <person name="Natvig D.O."/>
            <person name="Lalanne C."/>
            <person name="Gautier V."/>
            <person name="Ament-Velasquez S.L."/>
            <person name="Kruys A."/>
            <person name="Hutchinson M.I."/>
            <person name="Powell A.J."/>
            <person name="Barry K."/>
            <person name="Miller A.N."/>
            <person name="Grigoriev I.V."/>
            <person name="Debuchy R."/>
            <person name="Gladieux P."/>
            <person name="Hiltunen Thoren M."/>
            <person name="Johannesson H."/>
        </authorList>
    </citation>
    <scope>NUCLEOTIDE SEQUENCE</scope>
    <source>
        <strain evidence="2">PSN293</strain>
    </source>
</reference>
<accession>A0AAN7B652</accession>
<organism evidence="2 3">
    <name type="scientific">Rhypophila decipiens</name>
    <dbReference type="NCBI Taxonomy" id="261697"/>
    <lineage>
        <taxon>Eukaryota</taxon>
        <taxon>Fungi</taxon>
        <taxon>Dikarya</taxon>
        <taxon>Ascomycota</taxon>
        <taxon>Pezizomycotina</taxon>
        <taxon>Sordariomycetes</taxon>
        <taxon>Sordariomycetidae</taxon>
        <taxon>Sordariales</taxon>
        <taxon>Naviculisporaceae</taxon>
        <taxon>Rhypophila</taxon>
    </lineage>
</organism>
<dbReference type="InterPro" id="IPR003789">
    <property type="entry name" value="Asn/Gln_tRNA_amidoTrase-B-like"/>
</dbReference>
<dbReference type="Pfam" id="PF09424">
    <property type="entry name" value="YqeY"/>
    <property type="match status" value="1"/>
</dbReference>